<evidence type="ECO:0000256" key="1">
    <source>
        <dbReference type="ARBA" id="ARBA00000085"/>
    </source>
</evidence>
<dbReference type="SUPFAM" id="SSF158472">
    <property type="entry name" value="HAMP domain-like"/>
    <property type="match status" value="1"/>
</dbReference>
<evidence type="ECO:0000259" key="9">
    <source>
        <dbReference type="PROSITE" id="PS50814"/>
    </source>
</evidence>
<dbReference type="InterPro" id="IPR003660">
    <property type="entry name" value="HAMP_dom"/>
</dbReference>
<dbReference type="EMBL" id="JACNJH010000046">
    <property type="protein sequence ID" value="MBC8359943.1"/>
    <property type="molecule type" value="Genomic_DNA"/>
</dbReference>
<dbReference type="EC" id="2.7.13.3" evidence="3"/>
<accession>A0A8J6NTZ5</accession>
<keyword evidence="8" id="KW-1133">Transmembrane helix</keyword>
<name>A0A8J6NTZ5_9BACT</name>
<dbReference type="Gene3D" id="6.10.340.10">
    <property type="match status" value="1"/>
</dbReference>
<dbReference type="PROSITE" id="PS50885">
    <property type="entry name" value="HAMP"/>
    <property type="match status" value="1"/>
</dbReference>
<dbReference type="Proteomes" id="UP000603434">
    <property type="component" value="Unassembled WGS sequence"/>
</dbReference>
<evidence type="ECO:0000259" key="10">
    <source>
        <dbReference type="PROSITE" id="PS50885"/>
    </source>
</evidence>
<dbReference type="PANTHER" id="PTHR45528">
    <property type="entry name" value="SENSOR HISTIDINE KINASE CPXA"/>
    <property type="match status" value="1"/>
</dbReference>
<evidence type="ECO:0000313" key="12">
    <source>
        <dbReference type="Proteomes" id="UP000603434"/>
    </source>
</evidence>
<keyword evidence="5" id="KW-0808">Transferase</keyword>
<comment type="caution">
    <text evidence="11">The sequence shown here is derived from an EMBL/GenBank/DDBJ whole genome shotgun (WGS) entry which is preliminary data.</text>
</comment>
<dbReference type="CDD" id="cd06225">
    <property type="entry name" value="HAMP"/>
    <property type="match status" value="1"/>
</dbReference>
<dbReference type="GO" id="GO:0000155">
    <property type="term" value="F:phosphorelay sensor kinase activity"/>
    <property type="evidence" value="ECO:0007669"/>
    <property type="project" value="TreeGrafter"/>
</dbReference>
<dbReference type="AlphaFoldDB" id="A0A8J6NTZ5"/>
<feature type="domain" description="WIF" evidence="9">
    <location>
        <begin position="1"/>
        <end position="128"/>
    </location>
</feature>
<reference evidence="11 12" key="1">
    <citation type="submission" date="2020-08" db="EMBL/GenBank/DDBJ databases">
        <title>Bridging the membrane lipid divide: bacteria of the FCB group superphylum have the potential to synthesize archaeal ether lipids.</title>
        <authorList>
            <person name="Villanueva L."/>
            <person name="Von Meijenfeldt F.A.B."/>
            <person name="Westbye A.B."/>
            <person name="Yadav S."/>
            <person name="Hopmans E.C."/>
            <person name="Dutilh B.E."/>
            <person name="Sinninghe Damste J.S."/>
        </authorList>
    </citation>
    <scope>NUCLEOTIDE SEQUENCE [LARGE SCALE GENOMIC DNA]</scope>
    <source>
        <strain evidence="11">NIOZ-UU30</strain>
    </source>
</reference>
<feature type="transmembrane region" description="Helical" evidence="8">
    <location>
        <begin position="21"/>
        <end position="46"/>
    </location>
</feature>
<feature type="domain" description="HAMP" evidence="10">
    <location>
        <begin position="95"/>
        <end position="147"/>
    </location>
</feature>
<evidence type="ECO:0000256" key="4">
    <source>
        <dbReference type="ARBA" id="ARBA00022553"/>
    </source>
</evidence>
<keyword evidence="8" id="KW-0812">Transmembrane</keyword>
<protein>
    <recommendedName>
        <fullName evidence="3">histidine kinase</fullName>
        <ecNumber evidence="3">2.7.13.3</ecNumber>
    </recommendedName>
</protein>
<dbReference type="InterPro" id="IPR050398">
    <property type="entry name" value="HssS/ArlS-like"/>
</dbReference>
<evidence type="ECO:0000256" key="7">
    <source>
        <dbReference type="ARBA" id="ARBA00023136"/>
    </source>
</evidence>
<feature type="transmembrane region" description="Helical" evidence="8">
    <location>
        <begin position="66"/>
        <end position="93"/>
    </location>
</feature>
<keyword evidence="6" id="KW-0418">Kinase</keyword>
<evidence type="ECO:0000256" key="6">
    <source>
        <dbReference type="ARBA" id="ARBA00022777"/>
    </source>
</evidence>
<comment type="catalytic activity">
    <reaction evidence="1">
        <text>ATP + protein L-histidine = ADP + protein N-phospho-L-histidine.</text>
        <dbReference type="EC" id="2.7.13.3"/>
    </reaction>
</comment>
<dbReference type="PROSITE" id="PS50814">
    <property type="entry name" value="WIF"/>
    <property type="match status" value="1"/>
</dbReference>
<dbReference type="GO" id="GO:0005886">
    <property type="term" value="C:plasma membrane"/>
    <property type="evidence" value="ECO:0007669"/>
    <property type="project" value="TreeGrafter"/>
</dbReference>
<dbReference type="InterPro" id="IPR003306">
    <property type="entry name" value="WIF"/>
</dbReference>
<organism evidence="11 12">
    <name type="scientific">Candidatus Desulfatibia profunda</name>
    <dbReference type="NCBI Taxonomy" id="2841695"/>
    <lineage>
        <taxon>Bacteria</taxon>
        <taxon>Pseudomonadati</taxon>
        <taxon>Thermodesulfobacteriota</taxon>
        <taxon>Desulfobacteria</taxon>
        <taxon>Desulfobacterales</taxon>
        <taxon>Desulfobacterales incertae sedis</taxon>
        <taxon>Candidatus Desulfatibia</taxon>
    </lineage>
</organism>
<evidence type="ECO:0000256" key="5">
    <source>
        <dbReference type="ARBA" id="ARBA00022679"/>
    </source>
</evidence>
<evidence type="ECO:0000256" key="8">
    <source>
        <dbReference type="SAM" id="Phobius"/>
    </source>
</evidence>
<gene>
    <name evidence="11" type="ORF">H8E23_00910</name>
</gene>
<evidence type="ECO:0000256" key="2">
    <source>
        <dbReference type="ARBA" id="ARBA00004141"/>
    </source>
</evidence>
<comment type="subcellular location">
    <subcellularLocation>
        <location evidence="2">Membrane</location>
        <topology evidence="2">Multi-pass membrane protein</topology>
    </subcellularLocation>
</comment>
<keyword evidence="7 8" id="KW-0472">Membrane</keyword>
<keyword evidence="4" id="KW-0597">Phosphoprotein</keyword>
<evidence type="ECO:0000256" key="3">
    <source>
        <dbReference type="ARBA" id="ARBA00012438"/>
    </source>
</evidence>
<proteinExistence type="predicted"/>
<sequence>MTDKKTYRRRNYFIDKKYQTAFAFKFLIVLIIAASVSLVLFTYYTRGTVTIGYNGLEINLDNTNNFFLPVLSVWVTLLILATSIVAAVVMIFISHKIAGPLFHIKQALAEVAKGNLTTRVHLRKKDQCKSLADAINEVTTTLDGTIGNIKTQSAEISCLIDEMLATAASNPPLHQEIEHPLQELRKKITELQDATNHLKTSHSA</sequence>
<dbReference type="PANTHER" id="PTHR45528:SF10">
    <property type="entry name" value="METHYL-ACCEPTING CHEMOTAXIS PROTEIN"/>
    <property type="match status" value="1"/>
</dbReference>
<evidence type="ECO:0000313" key="11">
    <source>
        <dbReference type="EMBL" id="MBC8359943.1"/>
    </source>
</evidence>